<dbReference type="Proteomes" id="UP001054889">
    <property type="component" value="Unassembled WGS sequence"/>
</dbReference>
<proteinExistence type="predicted"/>
<protein>
    <submittedName>
        <fullName evidence="1">Uncharacterized protein</fullName>
    </submittedName>
</protein>
<name>A0AAV5EUJ4_ELECO</name>
<accession>A0AAV5EUJ4</accession>
<dbReference type="AlphaFoldDB" id="A0AAV5EUJ4"/>
<reference evidence="1" key="2">
    <citation type="submission" date="2021-12" db="EMBL/GenBank/DDBJ databases">
        <title>Resequencing data analysis of finger millet.</title>
        <authorList>
            <person name="Hatakeyama M."/>
            <person name="Aluri S."/>
            <person name="Balachadran M.T."/>
            <person name="Sivarajan S.R."/>
            <person name="Poveda L."/>
            <person name="Shimizu-Inatsugi R."/>
            <person name="Schlapbach R."/>
            <person name="Sreeman S.M."/>
            <person name="Shimizu K.K."/>
        </authorList>
    </citation>
    <scope>NUCLEOTIDE SEQUENCE</scope>
</reference>
<sequence>MAAAPRQADPAGRWRAAFIPSRGRRRVALLPPPPGGSFERSCIRDLRGALLHEHGATSVMRGLGDARPDYGATSTTAVPCATRGTTAVSTGPGGSTTSTTAVVRSDRLLSPAAAGGVSRPDPVASPLQAAARGLWQSDLAASSPSGGGPQV</sequence>
<comment type="caution">
    <text evidence="1">The sequence shown here is derived from an EMBL/GenBank/DDBJ whole genome shotgun (WGS) entry which is preliminary data.</text>
</comment>
<dbReference type="EMBL" id="BQKI01000079">
    <property type="protein sequence ID" value="GJN26271.1"/>
    <property type="molecule type" value="Genomic_DNA"/>
</dbReference>
<keyword evidence="2" id="KW-1185">Reference proteome</keyword>
<organism evidence="1 2">
    <name type="scientific">Eleusine coracana subsp. coracana</name>
    <dbReference type="NCBI Taxonomy" id="191504"/>
    <lineage>
        <taxon>Eukaryota</taxon>
        <taxon>Viridiplantae</taxon>
        <taxon>Streptophyta</taxon>
        <taxon>Embryophyta</taxon>
        <taxon>Tracheophyta</taxon>
        <taxon>Spermatophyta</taxon>
        <taxon>Magnoliopsida</taxon>
        <taxon>Liliopsida</taxon>
        <taxon>Poales</taxon>
        <taxon>Poaceae</taxon>
        <taxon>PACMAD clade</taxon>
        <taxon>Chloridoideae</taxon>
        <taxon>Cynodonteae</taxon>
        <taxon>Eleusininae</taxon>
        <taxon>Eleusine</taxon>
    </lineage>
</organism>
<evidence type="ECO:0000313" key="1">
    <source>
        <dbReference type="EMBL" id="GJN26271.1"/>
    </source>
</evidence>
<reference evidence="1" key="1">
    <citation type="journal article" date="2018" name="DNA Res.">
        <title>Multiple hybrid de novo genome assembly of finger millet, an orphan allotetraploid crop.</title>
        <authorList>
            <person name="Hatakeyama M."/>
            <person name="Aluri S."/>
            <person name="Balachadran M.T."/>
            <person name="Sivarajan S.R."/>
            <person name="Patrignani A."/>
            <person name="Gruter S."/>
            <person name="Poveda L."/>
            <person name="Shimizu-Inatsugi R."/>
            <person name="Baeten J."/>
            <person name="Francoijs K.J."/>
            <person name="Nataraja K.N."/>
            <person name="Reddy Y.A.N."/>
            <person name="Phadnis S."/>
            <person name="Ravikumar R.L."/>
            <person name="Schlapbach R."/>
            <person name="Sreeman S.M."/>
            <person name="Shimizu K.K."/>
        </authorList>
    </citation>
    <scope>NUCLEOTIDE SEQUENCE</scope>
</reference>
<evidence type="ECO:0000313" key="2">
    <source>
        <dbReference type="Proteomes" id="UP001054889"/>
    </source>
</evidence>
<gene>
    <name evidence="1" type="primary">gb14192</name>
    <name evidence="1" type="ORF">PR202_gb14192</name>
</gene>